<protein>
    <recommendedName>
        <fullName evidence="1">YhdP central domain-containing protein</fullName>
    </recommendedName>
</protein>
<dbReference type="InterPro" id="IPR011836">
    <property type="entry name" value="YhdP"/>
</dbReference>
<dbReference type="EMBL" id="CP009455">
    <property type="protein sequence ID" value="AIR88033.1"/>
    <property type="molecule type" value="Genomic_DNA"/>
</dbReference>
<gene>
    <name evidence="2" type="ORF">LK03_01710</name>
</gene>
<evidence type="ECO:0000313" key="2">
    <source>
        <dbReference type="EMBL" id="AIR88033.1"/>
    </source>
</evidence>
<dbReference type="eggNOG" id="COG3164">
    <property type="taxonomic scope" value="Bacteria"/>
</dbReference>
<proteinExistence type="predicted"/>
<dbReference type="AlphaFoldDB" id="A0A089Y849"/>
<dbReference type="NCBIfam" id="TIGR02099">
    <property type="entry name" value="YhdP family protein"/>
    <property type="match status" value="1"/>
</dbReference>
<dbReference type="PANTHER" id="PTHR38690:SF1">
    <property type="entry name" value="PROTEASE"/>
    <property type="match status" value="1"/>
</dbReference>
<organism evidence="2 3">
    <name type="scientific">Pseudomonas cremoricolorata</name>
    <dbReference type="NCBI Taxonomy" id="157783"/>
    <lineage>
        <taxon>Bacteria</taxon>
        <taxon>Pseudomonadati</taxon>
        <taxon>Pseudomonadota</taxon>
        <taxon>Gammaproteobacteria</taxon>
        <taxon>Pseudomonadales</taxon>
        <taxon>Pseudomonadaceae</taxon>
        <taxon>Pseudomonas</taxon>
    </lineage>
</organism>
<dbReference type="PANTHER" id="PTHR38690">
    <property type="entry name" value="PROTEASE-RELATED"/>
    <property type="match status" value="1"/>
</dbReference>
<dbReference type="KEGG" id="psw:LK03_01710"/>
<dbReference type="InterPro" id="IPR025263">
    <property type="entry name" value="YhdP_central"/>
</dbReference>
<dbReference type="RefSeq" id="WP_038410809.1">
    <property type="nucleotide sequence ID" value="NZ_CP009455.1"/>
</dbReference>
<dbReference type="STRING" id="157783.LK03_01710"/>
<evidence type="ECO:0000313" key="3">
    <source>
        <dbReference type="Proteomes" id="UP000029493"/>
    </source>
</evidence>
<accession>A0A089Y849</accession>
<keyword evidence="3" id="KW-1185">Reference proteome</keyword>
<dbReference type="OrthoDB" id="9762238at2"/>
<name>A0A089Y849_9PSED</name>
<evidence type="ECO:0000259" key="1">
    <source>
        <dbReference type="Pfam" id="PF13116"/>
    </source>
</evidence>
<feature type="domain" description="YhdP central" evidence="1">
    <location>
        <begin position="6"/>
        <end position="1266"/>
    </location>
</feature>
<dbReference type="Proteomes" id="UP000029493">
    <property type="component" value="Chromosome"/>
</dbReference>
<reference evidence="2 3" key="1">
    <citation type="submission" date="2014-09" db="EMBL/GenBank/DDBJ databases">
        <authorList>
            <person name="Chan K.-G."/>
        </authorList>
    </citation>
    <scope>NUCLEOTIDE SEQUENCE [LARGE SCALE GENOMIC DNA]</scope>
    <source>
        <strain evidence="2 3">ND07</strain>
    </source>
</reference>
<sequence>MAMGRLSRVPGALTRWGLGICALLIVLLALYVSLGRALVPLVGEYRAEVEAKLADAVGQPVHIGALQGRWSRLVPVLSLRDLQIGEGANALRLDEVKVVPDLLGSLKAWQPRLARVQLSGVQLIARENAEGQWAIEGLPKQDDQPFDPARVLRQLRQLGRVDVFDSQLTVHPWQREPLTLTYVDVGLRAGSTRQRLEVKATLPDGQPLAAVLHSQARADAWREGAVQAYLSVPQSDWAQWLPPRLLGEWKAQALQAGGEFWLDWQQRQLQSAVARVQAPHLRGAYAKRKPIDVDQLALSAWLQRKPEGLELLVDSLSAKLGESPWQTRLKAQQLTGDTPEKERWQVQADRLDLTPLTPVIQSLAPLSQQLMTVVDSLKVKGGLRNVRLDVRPKAEGDQRVQFAANLERIGFAAYHGAPAADNVSGSISGDLGHGELRLDTDAFMLHLYPIFEKPWHYQKANARLTWTLDKQAFTLVAPYLKVRGEEGNIAGDFLIRIFLEKGHEDYMDLRVGLTDGDGRYTAKYLPEVLSPAVDEWLRTAIVKGSVNEGYFQYQGSLHHDAPPHSRSISLFFDVRDAALDFQPGWPQVREVDGKVYIDDAGVRIAAERGLLLDTKVSQVKVDIPHVEEDQHSHLLLQGAVDGKLADGLKILQQAPIGTEEIFAGWEGSGPLKGKLKLDIPLAKGDQPKVLVDFSTRDATLKIASPELQLSRLGGEFRFDLAKGLSAGDVTFNAFGRPVRAQISAEGQGGQMQTRIDATGQMALSTLTDWLKFKHALPASGEIPYRLQLHLGSLDNRLVVDSTLKGLQIDLPVPFGKATSTVRDSRFSMNLDGSQRRIDARYSDLAQLAYVAPADALDQGRGEVLLGSGQATPPASRGLRVRGRVENLDVQEWQQQGSRFAGDDPGGSARQVLQSVDLSVGRLKVYDMTLNQAVVRLARSGSAWDLRLDSREVIGDARLPDAKAAPLVVRLRTLRLPPAQTDAVAEQQNANGRDPLASFDPRRTPALDLIIDKLYRGDDFYGRVGVQLRPTARGVSVNSLDLDMKGLQVTGSGAWEGDSGRTSSWYKGRVGGRDLSEVLKAWGFAPSVTSREFHMDIDARWPGSPAWIGLDRLSGSLQASLRNGRFVEVEGGAQALRIFGLLNFNSLGRRLRLDFSDLFAKGLAYDRVKGHLVASQGVYVTREPISMTGPSSNIDIDGTLDMVRERVAANVQVSLPVTNNLPLAALIVGAPAIGGALFIVDQLIGDRVSRFASVHYRVEGPYKEPKITFVKPFDKSR</sequence>
<dbReference type="Pfam" id="PF13116">
    <property type="entry name" value="YhdP"/>
    <property type="match status" value="1"/>
</dbReference>